<proteinExistence type="predicted"/>
<reference evidence="1 4" key="2">
    <citation type="submission" date="2018-05" db="EMBL/GenBank/DDBJ databases">
        <title>Genomic Encyclopedia of Type Strains, Phase IV (KMG-IV): sequencing the most valuable type-strain genomes for metagenomic binning, comparative biology and taxonomic classification.</title>
        <authorList>
            <person name="Goeker M."/>
        </authorList>
    </citation>
    <scope>NUCLEOTIDE SEQUENCE [LARGE SCALE GENOMIC DNA]</scope>
    <source>
        <strain evidence="1 4">DSM 28816</strain>
    </source>
</reference>
<reference evidence="2 3" key="1">
    <citation type="journal article" date="2017" name="Genome Announc.">
        <title>Draft Genome Sequence of a Sporulating and Motile Strain of Lachnotalea glycerini Isolated from Water in Quebec City, Canada.</title>
        <authorList>
            <person name="Maheux A.F."/>
            <person name="Boudreau D.K."/>
            <person name="Berube E."/>
            <person name="Boissinot M."/>
            <person name="Raymond F."/>
            <person name="Brodeur S."/>
            <person name="Corbeil J."/>
            <person name="Isabel S."/>
            <person name="Omar R.F."/>
            <person name="Bergeron M.G."/>
        </authorList>
    </citation>
    <scope>NUCLEOTIDE SEQUENCE [LARGE SCALE GENOMIC DNA]</scope>
    <source>
        <strain evidence="2 3">CCRI-19302</strain>
    </source>
</reference>
<evidence type="ECO:0008006" key="5">
    <source>
        <dbReference type="Google" id="ProtNLM"/>
    </source>
</evidence>
<dbReference type="Proteomes" id="UP000247523">
    <property type="component" value="Unassembled WGS sequence"/>
</dbReference>
<organism evidence="1 4">
    <name type="scientific">Lachnotalea glycerini</name>
    <dbReference type="NCBI Taxonomy" id="1763509"/>
    <lineage>
        <taxon>Bacteria</taxon>
        <taxon>Bacillati</taxon>
        <taxon>Bacillota</taxon>
        <taxon>Clostridia</taxon>
        <taxon>Lachnospirales</taxon>
        <taxon>Lachnospiraceae</taxon>
        <taxon>Lachnotalea</taxon>
    </lineage>
</organism>
<dbReference type="RefSeq" id="WP_110289930.1">
    <property type="nucleotide sequence ID" value="NZ_NOKA02000002.1"/>
</dbReference>
<gene>
    <name evidence="1" type="ORF">C8E03_10127</name>
    <name evidence="2" type="ORF">CG710_001950</name>
</gene>
<dbReference type="EMBL" id="QICS01000001">
    <property type="protein sequence ID" value="PXV95398.1"/>
    <property type="molecule type" value="Genomic_DNA"/>
</dbReference>
<evidence type="ECO:0000313" key="3">
    <source>
        <dbReference type="Proteomes" id="UP000216411"/>
    </source>
</evidence>
<evidence type="ECO:0000313" key="2">
    <source>
        <dbReference type="EMBL" id="RDY32721.1"/>
    </source>
</evidence>
<keyword evidence="3" id="KW-1185">Reference proteome</keyword>
<evidence type="ECO:0000313" key="4">
    <source>
        <dbReference type="Proteomes" id="UP000247523"/>
    </source>
</evidence>
<reference evidence="2" key="3">
    <citation type="submission" date="2018-07" db="EMBL/GenBank/DDBJ databases">
        <authorList>
            <person name="Quirk P.G."/>
            <person name="Krulwich T.A."/>
        </authorList>
    </citation>
    <scope>NUCLEOTIDE SEQUENCE</scope>
    <source>
        <strain evidence="2">CCRI-19302</strain>
    </source>
</reference>
<comment type="caution">
    <text evidence="1">The sequence shown here is derived from an EMBL/GenBank/DDBJ whole genome shotgun (WGS) entry which is preliminary data.</text>
</comment>
<dbReference type="Proteomes" id="UP000216411">
    <property type="component" value="Unassembled WGS sequence"/>
</dbReference>
<dbReference type="EMBL" id="NOKA02000002">
    <property type="protein sequence ID" value="RDY32721.1"/>
    <property type="molecule type" value="Genomic_DNA"/>
</dbReference>
<accession>A0A318F0I2</accession>
<protein>
    <recommendedName>
        <fullName evidence="5">AP2/ERF domain-containing protein</fullName>
    </recommendedName>
</protein>
<dbReference type="OrthoDB" id="1765300at2"/>
<evidence type="ECO:0000313" key="1">
    <source>
        <dbReference type="EMBL" id="PXV95398.1"/>
    </source>
</evidence>
<sequence>MLTLPGVYTAYKKDGTKYYRSSITYKSKHISLGSFSEESLAHRAYLEASQILLDDSLTIISYSSKKNTLNFHKWVCLINFRDNNLYIKTPIYLRKNYFSYYLSNKLELKFDIDDLFYYSSHKIMKRQGHLFVADYGMQVNILSRYGIKSYAIPGKDYLFANNDFNDYRYHNIIIINKYYGVEKIRRGNYTLYQTKIHINGNFIVGIYNSEIMAAIAYNKAVDIIKKAGLDKNYQTNYILDITAKNYAEIYSNIKISKKLLTWKPS</sequence>
<dbReference type="AlphaFoldDB" id="A0A318F0I2"/>
<name>A0A318F0I2_9FIRM</name>